<evidence type="ECO:0000313" key="2">
    <source>
        <dbReference type="Proteomes" id="UP000663891"/>
    </source>
</evidence>
<dbReference type="EMBL" id="CAJNON010000156">
    <property type="protein sequence ID" value="CAF1045695.1"/>
    <property type="molecule type" value="Genomic_DNA"/>
</dbReference>
<name>A0A814K7S7_9BILA</name>
<protein>
    <submittedName>
        <fullName evidence="1">Uncharacterized protein</fullName>
    </submittedName>
</protein>
<dbReference type="Proteomes" id="UP000663891">
    <property type="component" value="Unassembled WGS sequence"/>
</dbReference>
<evidence type="ECO:0000313" key="1">
    <source>
        <dbReference type="EMBL" id="CAF1045695.1"/>
    </source>
</evidence>
<proteinExistence type="predicted"/>
<comment type="caution">
    <text evidence="1">The sequence shown here is derived from an EMBL/GenBank/DDBJ whole genome shotgun (WGS) entry which is preliminary data.</text>
</comment>
<organism evidence="1 2">
    <name type="scientific">Adineta steineri</name>
    <dbReference type="NCBI Taxonomy" id="433720"/>
    <lineage>
        <taxon>Eukaryota</taxon>
        <taxon>Metazoa</taxon>
        <taxon>Spiralia</taxon>
        <taxon>Gnathifera</taxon>
        <taxon>Rotifera</taxon>
        <taxon>Eurotatoria</taxon>
        <taxon>Bdelloidea</taxon>
        <taxon>Adinetida</taxon>
        <taxon>Adinetidae</taxon>
        <taxon>Adineta</taxon>
    </lineage>
</organism>
<dbReference type="OrthoDB" id="10052846at2759"/>
<reference evidence="1" key="1">
    <citation type="submission" date="2021-02" db="EMBL/GenBank/DDBJ databases">
        <authorList>
            <person name="Nowell W R."/>
        </authorList>
    </citation>
    <scope>NUCLEOTIDE SEQUENCE</scope>
</reference>
<accession>A0A814K7S7</accession>
<dbReference type="AlphaFoldDB" id="A0A814K7S7"/>
<sequence>MAEYNLSSTLLNEIQNHDDLEVVWLYSGDYVSDKTNNLIIDFDIIVDPKYNELIRNALRQAVITIDLEHVFKYPQRH</sequence>
<gene>
    <name evidence="1" type="ORF">VCS650_LOCUS17118</name>
</gene>